<dbReference type="EMBL" id="CAXAMM010001403">
    <property type="protein sequence ID" value="CAK8991858.1"/>
    <property type="molecule type" value="Genomic_DNA"/>
</dbReference>
<evidence type="ECO:0000313" key="3">
    <source>
        <dbReference type="EMBL" id="CAK8991858.1"/>
    </source>
</evidence>
<feature type="region of interest" description="Disordered" evidence="1">
    <location>
        <begin position="263"/>
        <end position="282"/>
    </location>
</feature>
<evidence type="ECO:0000313" key="4">
    <source>
        <dbReference type="Proteomes" id="UP001642464"/>
    </source>
</evidence>
<gene>
    <name evidence="3" type="ORF">SCF082_LOCUS2835</name>
</gene>
<evidence type="ECO:0000256" key="2">
    <source>
        <dbReference type="SAM" id="Phobius"/>
    </source>
</evidence>
<proteinExistence type="predicted"/>
<sequence length="904" mass="99149">MHRTSAVTRKGLHAAERPVVLDVGRFGRARYQASDLNLVAEPMEAPGRCGCIARTLVLTLLCLLSSVGVFTLLVLTTDGTSPMPTGMRMESEHGQDNSSALLPHDIHEHNDQVAVVEVTTTTSAQQQQRFQMTFTADVLADADGRLRVSLANGSGFFVAYNDDSYIQPVDKQSHGLLHELSEQTLTFVRDSLEAASGEKRQNRRLDEKHQTTTAHPGAAFVQASRVWFTKSAPVRRFGFFLLVSMPPIVMISIVCFMQQGPYRPHPSQHGQPRQHVHQSDAGPPFVGTATLKVPPSRSIERNHIYSLRAWISDLVPWASASDLEAVRHGPIAALQVQGSAVSEGACNELTPHHLQHGDIDPMTGQQLTGLMLLVTVLGRRYAPLEAENVTKSIAEFLSFRRMPGESIDSTLVRFDILRNRAHVRAGFGINWTGLAWLLTQSLQLNAETWDRLLVAQCRQIHGSAHGSIDVDGLDPTEVYQDYAYARKQWRRVSGRYPRICRLESSLVFISLVPSSKTSEVKHIPAAPTREPGHPPRAESLHTAAEVTPLLEGAREPQFPPPSEAPFVGRAEDAASFPWWEVEDGATCDRQTQPQIGAAYHLRTRRKDGTVGLLIDPGARDNLIGSVTARQMCQELASKLQERQMDKSLPVEGVYKQAHVADISARISMNVIDAAGDATPASYTAPMIDQSMLPPLLGNRTLRRMQSLIDCGNGRLVIPGPGGMELRLSPGSKVYELELTDSGHWVEQRALRTDPGGILRAVWTLKLAMAVSSARGPHSQQTIAKGQPELNQDQLNYDEKGVKKSVLISGFAADNRGIDCIELFGGSGTTILILAKHHNMTTGLNFEMLCGVDLQQAPDVTYLFAYIERNKPKVAILAPPCVTSIVRSILKHGSVAVPQVLLWAS</sequence>
<feature type="transmembrane region" description="Helical" evidence="2">
    <location>
        <begin position="52"/>
        <end position="75"/>
    </location>
</feature>
<keyword evidence="2" id="KW-0472">Membrane</keyword>
<accession>A0ABP0HNR3</accession>
<dbReference type="Proteomes" id="UP001642464">
    <property type="component" value="Unassembled WGS sequence"/>
</dbReference>
<keyword evidence="2" id="KW-0812">Transmembrane</keyword>
<protein>
    <submittedName>
        <fullName evidence="3">Uncharacterized protein</fullName>
    </submittedName>
</protein>
<organism evidence="3 4">
    <name type="scientific">Durusdinium trenchii</name>
    <dbReference type="NCBI Taxonomy" id="1381693"/>
    <lineage>
        <taxon>Eukaryota</taxon>
        <taxon>Sar</taxon>
        <taxon>Alveolata</taxon>
        <taxon>Dinophyceae</taxon>
        <taxon>Suessiales</taxon>
        <taxon>Symbiodiniaceae</taxon>
        <taxon>Durusdinium</taxon>
    </lineage>
</organism>
<evidence type="ECO:0000256" key="1">
    <source>
        <dbReference type="SAM" id="MobiDB-lite"/>
    </source>
</evidence>
<keyword evidence="2" id="KW-1133">Transmembrane helix</keyword>
<keyword evidence="4" id="KW-1185">Reference proteome</keyword>
<comment type="caution">
    <text evidence="3">The sequence shown here is derived from an EMBL/GenBank/DDBJ whole genome shotgun (WGS) entry which is preliminary data.</text>
</comment>
<name>A0ABP0HNR3_9DINO</name>
<reference evidence="3 4" key="1">
    <citation type="submission" date="2024-02" db="EMBL/GenBank/DDBJ databases">
        <authorList>
            <person name="Chen Y."/>
            <person name="Shah S."/>
            <person name="Dougan E. K."/>
            <person name="Thang M."/>
            <person name="Chan C."/>
        </authorList>
    </citation>
    <scope>NUCLEOTIDE SEQUENCE [LARGE SCALE GENOMIC DNA]</scope>
</reference>